<evidence type="ECO:0000313" key="19">
    <source>
        <dbReference type="Proteomes" id="UP000273443"/>
    </source>
</evidence>
<dbReference type="KEGG" id="ssof:SULC_0855"/>
<dbReference type="CDD" id="cd18684">
    <property type="entry name" value="PIN_VapC-like"/>
    <property type="match status" value="1"/>
</dbReference>
<dbReference type="Proteomes" id="UP000033085">
    <property type="component" value="Chromosome"/>
</dbReference>
<reference evidence="4" key="3">
    <citation type="submission" date="2018-10" db="EMBL/GenBank/DDBJ databases">
        <authorList>
            <person name="McCarthy S."/>
            <person name="Gradnigo J."/>
            <person name="Johnson T."/>
            <person name="Payne S."/>
            <person name="Lipzen A."/>
            <person name="Schackwitz W."/>
            <person name="Martin J."/>
            <person name="Moriyama E."/>
            <person name="Blum P."/>
        </authorList>
    </citation>
    <scope>NUCLEOTIDE SEQUENCE</scope>
    <source>
        <strain evidence="2">SARC-B</strain>
        <strain evidence="3">SARC-C</strain>
        <strain evidence="4">SULA</strain>
    </source>
</reference>
<evidence type="ECO:0000313" key="16">
    <source>
        <dbReference type="Proteomes" id="UP000267993"/>
    </source>
</evidence>
<evidence type="ECO:0000259" key="1">
    <source>
        <dbReference type="SMART" id="SM00670"/>
    </source>
</evidence>
<dbReference type="InterPro" id="IPR029060">
    <property type="entry name" value="PIN-like_dom_sf"/>
</dbReference>
<evidence type="ECO:0000313" key="15">
    <source>
        <dbReference type="Proteomes" id="UP000033106"/>
    </source>
</evidence>
<evidence type="ECO:0000313" key="12">
    <source>
        <dbReference type="EMBL" id="QPG50192.1"/>
    </source>
</evidence>
<evidence type="ECO:0000313" key="13">
    <source>
        <dbReference type="Proteomes" id="UP000033057"/>
    </source>
</evidence>
<dbReference type="AlphaFoldDB" id="A0A0E3K068"/>
<dbReference type="Proteomes" id="UP000275843">
    <property type="component" value="Chromosome"/>
</dbReference>
<dbReference type="RefSeq" id="WP_009989090.1">
    <property type="nucleotide sequence ID" value="NZ_CP011055.2"/>
</dbReference>
<reference evidence="12 23" key="4">
    <citation type="journal article" date="2020" name="Nat. Commun.">
        <title>The structures of two archaeal type IV pili illuminate evolutionary relationships.</title>
        <authorList>
            <person name="Wang F."/>
            <person name="Baquero D.P."/>
            <person name="Su Z."/>
            <person name="Beltran L.C."/>
            <person name="Prangishvili D."/>
            <person name="Krupovic M."/>
            <person name="Egelman E.H."/>
        </authorList>
    </citation>
    <scope>NUCLEOTIDE SEQUENCE [LARGE SCALE GENOMIC DNA]</scope>
    <source>
        <strain evidence="12 23">POZ149</strain>
    </source>
</reference>
<reference evidence="13 14" key="1">
    <citation type="journal article" date="2015" name="Genome Announc.">
        <title>Complete Genome Sequence of Sulfolobus solfataricus Strain 98/2 and Evolved Derivatives.</title>
        <authorList>
            <person name="McCarthy S."/>
            <person name="Gradnigo J."/>
            <person name="Johnson T."/>
            <person name="Payne S."/>
            <person name="Lipzen A."/>
            <person name="Martin J."/>
            <person name="Schackwitz W."/>
            <person name="Moriyama E."/>
            <person name="Blum P."/>
        </authorList>
    </citation>
    <scope>NUCLEOTIDE SEQUENCE [LARGE SCALE GENOMIC DNA]</scope>
    <source>
        <strain evidence="13">98/2 SULC</strain>
        <strain evidence="2">SARC-B</strain>
        <strain evidence="3">SARC-C</strain>
        <strain evidence="4 15">SULA</strain>
        <strain evidence="14">SULB</strain>
    </source>
</reference>
<sequence>MEKAIVDTNVIIYDYVEDSEYHKRAEELLDSLDRWVIPVIVVHEIMWFLKGMKLEDKVDDVLAYIRSEKAEVVCDCTDNVTDAIGVLNKEKLPLVSYKDMVILSHAIREKLPLATFDRKLSKIAKKYSVSLLQS</sequence>
<dbReference type="SUPFAM" id="SSF88723">
    <property type="entry name" value="PIN domain-like"/>
    <property type="match status" value="1"/>
</dbReference>
<dbReference type="EMBL" id="CP033241">
    <property type="protein sequence ID" value="AZF83396.1"/>
    <property type="molecule type" value="Genomic_DNA"/>
</dbReference>
<dbReference type="OMA" id="QEYVWFF"/>
<dbReference type="Pfam" id="PF01850">
    <property type="entry name" value="PIN"/>
    <property type="match status" value="1"/>
</dbReference>
<feature type="domain" description="PIN" evidence="1">
    <location>
        <begin position="2"/>
        <end position="122"/>
    </location>
</feature>
<dbReference type="EMBL" id="CP033238">
    <property type="protein sequence ID" value="AZF75544.1"/>
    <property type="molecule type" value="Genomic_DNA"/>
</dbReference>
<dbReference type="InterPro" id="IPR002716">
    <property type="entry name" value="PIN_dom"/>
</dbReference>
<evidence type="ECO:0000313" key="21">
    <source>
        <dbReference type="Proteomes" id="UP000278715"/>
    </source>
</evidence>
<evidence type="ECO:0000313" key="11">
    <source>
        <dbReference type="EMBL" id="AZF83396.1"/>
    </source>
</evidence>
<dbReference type="PANTHER" id="PTHR39664:SF2">
    <property type="entry name" value="NUCLEIC ACID-BINDING PROTEIN, CONTAINING PIN DOMAIN-RELATED"/>
    <property type="match status" value="1"/>
</dbReference>
<organism evidence="4 15">
    <name type="scientific">Saccharolobus solfataricus</name>
    <name type="common">Sulfolobus solfataricus</name>
    <dbReference type="NCBI Taxonomy" id="2287"/>
    <lineage>
        <taxon>Archaea</taxon>
        <taxon>Thermoproteota</taxon>
        <taxon>Thermoprotei</taxon>
        <taxon>Sulfolobales</taxon>
        <taxon>Sulfolobaceae</taxon>
        <taxon>Saccharolobus</taxon>
    </lineage>
</organism>
<evidence type="ECO:0000313" key="23">
    <source>
        <dbReference type="Proteomes" id="UP000594632"/>
    </source>
</evidence>
<dbReference type="Proteomes" id="UP000033106">
    <property type="component" value="Chromosome"/>
</dbReference>
<dbReference type="EMBL" id="CP033239">
    <property type="protein sequence ID" value="AZF78152.1"/>
    <property type="molecule type" value="Genomic_DNA"/>
</dbReference>
<evidence type="ECO:0000313" key="9">
    <source>
        <dbReference type="EMBL" id="AZF78152.1"/>
    </source>
</evidence>
<evidence type="ECO:0000313" key="10">
    <source>
        <dbReference type="EMBL" id="AZF80757.1"/>
    </source>
</evidence>
<evidence type="ECO:0000313" key="18">
    <source>
        <dbReference type="Proteomes" id="UP000273194"/>
    </source>
</evidence>
<dbReference type="Proteomes" id="UP000273194">
    <property type="component" value="Chromosome"/>
</dbReference>
<dbReference type="Proteomes" id="UP000033057">
    <property type="component" value="Chromosome"/>
</dbReference>
<dbReference type="EMBL" id="CP033240">
    <property type="protein sequence ID" value="AZF80757.1"/>
    <property type="molecule type" value="Genomic_DNA"/>
</dbReference>
<evidence type="ECO:0000313" key="20">
    <source>
        <dbReference type="Proteomes" id="UP000275843"/>
    </source>
</evidence>
<evidence type="ECO:0000313" key="6">
    <source>
        <dbReference type="EMBL" id="AZF70300.1"/>
    </source>
</evidence>
<evidence type="ECO:0000313" key="3">
    <source>
        <dbReference type="EMBL" id="AKA75912.1"/>
    </source>
</evidence>
<dbReference type="EMBL" id="CP033236">
    <property type="protein sequence ID" value="AZF70300.1"/>
    <property type="molecule type" value="Genomic_DNA"/>
</dbReference>
<gene>
    <name evidence="12" type="ORF">HFC64_10640</name>
    <name evidence="4" type="ORF">SULA_0854</name>
    <name evidence="2" type="ORF">SULB_0856</name>
    <name evidence="3" type="ORF">SULC_0855</name>
    <name evidence="5" type="ORF">SULG_04165</name>
    <name evidence="6" type="ORF">SULH_04165</name>
    <name evidence="7" type="ORF">SULI_04165</name>
    <name evidence="8" type="ORF">SULM_04165</name>
    <name evidence="9" type="ORF">SULN_04165</name>
    <name evidence="10" type="ORF">SULO_04175</name>
    <name evidence="11" type="ORF">SULZ_04410</name>
</gene>
<dbReference type="Proteomes" id="UP000594632">
    <property type="component" value="Chromosome"/>
</dbReference>
<reference evidence="16 17" key="2">
    <citation type="journal article" date="2018" name="Proc. Natl. Acad. Sci. U.S.A.">
        <title>Nonmutational mechanism of inheritance in the Archaeon Sulfolobus solfataricus.</title>
        <authorList>
            <person name="Payne S."/>
            <person name="McCarthy S."/>
            <person name="Johnson T."/>
            <person name="North E."/>
            <person name="Blum P."/>
        </authorList>
    </citation>
    <scope>NUCLEOTIDE SEQUENCE [LARGE SCALE GENOMIC DNA]</scope>
    <source>
        <strain evidence="6 16">SARC-H</strain>
        <strain evidence="7 20">SARC-I</strain>
        <strain evidence="9 21">SARC-N</strain>
        <strain evidence="10 22">SARC-O</strain>
        <strain evidence="11 17">SUL120</strain>
        <strain evidence="5 18">SULG</strain>
        <strain evidence="8 19">SULM</strain>
    </source>
</reference>
<dbReference type="Proteomes" id="UP000282269">
    <property type="component" value="Chromosome"/>
</dbReference>
<dbReference type="KEGG" id="ssoa:SULA_0854"/>
<dbReference type="Proteomes" id="UP000267993">
    <property type="component" value="Chromosome"/>
</dbReference>
<protein>
    <submittedName>
        <fullName evidence="12">PIN domain-containing protein</fullName>
    </submittedName>
    <submittedName>
        <fullName evidence="4">Type II toxin-antitoxin system VapC family toxin</fullName>
    </submittedName>
</protein>
<evidence type="ECO:0000313" key="14">
    <source>
        <dbReference type="Proteomes" id="UP000033085"/>
    </source>
</evidence>
<evidence type="ECO:0000313" key="22">
    <source>
        <dbReference type="Proteomes" id="UP000282269"/>
    </source>
</evidence>
<evidence type="ECO:0000313" key="4">
    <source>
        <dbReference type="EMBL" id="AKA78604.1"/>
    </source>
</evidence>
<dbReference type="Proteomes" id="UP000278715">
    <property type="component" value="Chromosome"/>
</dbReference>
<evidence type="ECO:0000313" key="8">
    <source>
        <dbReference type="EMBL" id="AZF75544.1"/>
    </source>
</evidence>
<dbReference type="EMBL" id="CP050869">
    <property type="protein sequence ID" value="QPG50192.1"/>
    <property type="molecule type" value="Genomic_DNA"/>
</dbReference>
<dbReference type="Gene3D" id="3.40.50.1010">
    <property type="entry name" value="5'-nuclease"/>
    <property type="match status" value="1"/>
</dbReference>
<dbReference type="EMBL" id="CP033235">
    <property type="protein sequence ID" value="AZF67680.1"/>
    <property type="molecule type" value="Genomic_DNA"/>
</dbReference>
<dbReference type="KEGG" id="ssol:SULB_0856"/>
<dbReference type="Proteomes" id="UP000273443">
    <property type="component" value="Chromosome"/>
</dbReference>
<dbReference type="EMBL" id="CP011056">
    <property type="protein sequence ID" value="AKA75912.1"/>
    <property type="molecule type" value="Genomic_DNA"/>
</dbReference>
<dbReference type="SMR" id="A0A0E3K068"/>
<evidence type="ECO:0000313" key="7">
    <source>
        <dbReference type="EMBL" id="AZF72920.1"/>
    </source>
</evidence>
<dbReference type="EMBL" id="CP011057">
    <property type="protein sequence ID" value="AKA78604.1"/>
    <property type="molecule type" value="Genomic_DNA"/>
</dbReference>
<evidence type="ECO:0000313" key="2">
    <source>
        <dbReference type="EMBL" id="AKA73212.1"/>
    </source>
</evidence>
<dbReference type="Proteomes" id="UP000269431">
    <property type="component" value="Chromosome"/>
</dbReference>
<dbReference type="EMBL" id="CP033237">
    <property type="protein sequence ID" value="AZF72920.1"/>
    <property type="molecule type" value="Genomic_DNA"/>
</dbReference>
<dbReference type="EMBL" id="CP011055">
    <property type="protein sequence ID" value="AKA73212.1"/>
    <property type="molecule type" value="Genomic_DNA"/>
</dbReference>
<accession>A0A0E3K068</accession>
<dbReference type="SMART" id="SM00670">
    <property type="entry name" value="PINc"/>
    <property type="match status" value="1"/>
</dbReference>
<dbReference type="PANTHER" id="PTHR39664">
    <property type="match status" value="1"/>
</dbReference>
<proteinExistence type="predicted"/>
<evidence type="ECO:0000313" key="5">
    <source>
        <dbReference type="EMBL" id="AZF67680.1"/>
    </source>
</evidence>
<dbReference type="GeneID" id="7798440"/>
<name>A0A0E3K068_SACSO</name>
<dbReference type="PATRIC" id="fig|2287.6.peg.905"/>
<evidence type="ECO:0000313" key="17">
    <source>
        <dbReference type="Proteomes" id="UP000269431"/>
    </source>
</evidence>